<organism evidence="4 5">
    <name type="scientific">[Candida] railenensis</name>
    <dbReference type="NCBI Taxonomy" id="45579"/>
    <lineage>
        <taxon>Eukaryota</taxon>
        <taxon>Fungi</taxon>
        <taxon>Dikarya</taxon>
        <taxon>Ascomycota</taxon>
        <taxon>Saccharomycotina</taxon>
        <taxon>Pichiomycetes</taxon>
        <taxon>Debaryomycetaceae</taxon>
        <taxon>Kurtzmaniella</taxon>
    </lineage>
</organism>
<evidence type="ECO:0000313" key="4">
    <source>
        <dbReference type="EMBL" id="CAH2355208.1"/>
    </source>
</evidence>
<feature type="region of interest" description="Disordered" evidence="2">
    <location>
        <begin position="304"/>
        <end position="385"/>
    </location>
</feature>
<dbReference type="PROSITE" id="PS50157">
    <property type="entry name" value="ZINC_FINGER_C2H2_2"/>
    <property type="match status" value="1"/>
</dbReference>
<keyword evidence="5" id="KW-1185">Reference proteome</keyword>
<feature type="compositionally biased region" description="Low complexity" evidence="2">
    <location>
        <begin position="317"/>
        <end position="333"/>
    </location>
</feature>
<name>A0A9P0QT83_9ASCO</name>
<gene>
    <name evidence="4" type="ORF">CLIB1423_23S00144</name>
</gene>
<evidence type="ECO:0000259" key="3">
    <source>
        <dbReference type="PROSITE" id="PS50157"/>
    </source>
</evidence>
<evidence type="ECO:0000256" key="2">
    <source>
        <dbReference type="SAM" id="MobiDB-lite"/>
    </source>
</evidence>
<proteinExistence type="predicted"/>
<protein>
    <submittedName>
        <fullName evidence="4">Transcriptional regulator Rpn4p</fullName>
    </submittedName>
</protein>
<dbReference type="Gene3D" id="3.30.160.60">
    <property type="entry name" value="Classic Zinc Finger"/>
    <property type="match status" value="1"/>
</dbReference>
<dbReference type="OrthoDB" id="7295497at2759"/>
<dbReference type="AlphaFoldDB" id="A0A9P0QT83"/>
<feature type="compositionally biased region" description="Acidic residues" evidence="2">
    <location>
        <begin position="358"/>
        <end position="368"/>
    </location>
</feature>
<dbReference type="Proteomes" id="UP000837801">
    <property type="component" value="Unassembled WGS sequence"/>
</dbReference>
<keyword evidence="1" id="KW-0479">Metal-binding</keyword>
<evidence type="ECO:0000313" key="5">
    <source>
        <dbReference type="Proteomes" id="UP000837801"/>
    </source>
</evidence>
<feature type="region of interest" description="Disordered" evidence="2">
    <location>
        <begin position="28"/>
        <end position="88"/>
    </location>
</feature>
<dbReference type="GO" id="GO:0008270">
    <property type="term" value="F:zinc ion binding"/>
    <property type="evidence" value="ECO:0007669"/>
    <property type="project" value="UniProtKB-KW"/>
</dbReference>
<dbReference type="SMART" id="SM00355">
    <property type="entry name" value="ZnF_C2H2"/>
    <property type="match status" value="2"/>
</dbReference>
<accession>A0A9P0QT83</accession>
<evidence type="ECO:0000256" key="1">
    <source>
        <dbReference type="PROSITE-ProRule" id="PRU00042"/>
    </source>
</evidence>
<dbReference type="InterPro" id="IPR013087">
    <property type="entry name" value="Znf_C2H2_type"/>
</dbReference>
<feature type="compositionally biased region" description="Low complexity" evidence="2">
    <location>
        <begin position="59"/>
        <end position="88"/>
    </location>
</feature>
<dbReference type="EMBL" id="CAKXYY010000023">
    <property type="protein sequence ID" value="CAH2355208.1"/>
    <property type="molecule type" value="Genomic_DNA"/>
</dbReference>
<comment type="caution">
    <text evidence="4">The sequence shown here is derived from an EMBL/GenBank/DDBJ whole genome shotgun (WGS) entry which is preliminary data.</text>
</comment>
<feature type="compositionally biased region" description="Low complexity" evidence="2">
    <location>
        <begin position="28"/>
        <end position="49"/>
    </location>
</feature>
<feature type="compositionally biased region" description="Polar residues" evidence="2">
    <location>
        <begin position="369"/>
        <end position="385"/>
    </location>
</feature>
<keyword evidence="1" id="KW-0863">Zinc-finger</keyword>
<reference evidence="4" key="1">
    <citation type="submission" date="2022-03" db="EMBL/GenBank/DDBJ databases">
        <authorList>
            <person name="Legras J.-L."/>
            <person name="Devillers H."/>
            <person name="Grondin C."/>
        </authorList>
    </citation>
    <scope>NUCLEOTIDE SEQUENCE</scope>
    <source>
        <strain evidence="4">CLIB 1423</strain>
    </source>
</reference>
<sequence>MTSLAVFSPLKRTITDIMEDDLYHLPNNSGSSFNVNNVQQQQQSQQQQQPAGRMNSFGSQQQQPVNYQQSSSQQFPFQPSQQVTQQPTPTLTSAQLNSMFNSLPDSYITPYSLDMNDQQQSQQHSNIITPEQVFSGTVGKSPFADYANPDSQFGTFFGNNTVNNTTSNVPSTRRRFTTLESHSNEKPIKDEDYYLFNTDIQPSHLVSKNDEVNLSNDDFLYLNTPLYVPPKQTQEFPIPGYENDYLMMSGVEDFEEDIEDPISSDEEDEDDYFHDDFDEMIMNDLPQPLVNDFVQNQQQVHPQVQQFEQEQMSHRPSSISSSSLTSVPTTGSTYHDNSSFDRLVFSSQENMPSVDDIKLDDDEDDEDYGNTQETTPEQDFESSPVNSIRKLHNHFEASNHQTAAEITANNPNHQCDLINPSTSQPCNKQFSRPYDLIRHQETIHASKKKIFRCVICEGRLNGGPGNGKSKTFSRGDALSRHIKVKHGLVGDEAIELINDAKANVEFISV</sequence>
<feature type="domain" description="C2H2-type" evidence="3">
    <location>
        <begin position="413"/>
        <end position="449"/>
    </location>
</feature>
<keyword evidence="1" id="KW-0862">Zinc</keyword>